<evidence type="ECO:0008006" key="4">
    <source>
        <dbReference type="Google" id="ProtNLM"/>
    </source>
</evidence>
<accession>A0ABP9PLR7</accession>
<sequence length="143" mass="15130">MVLLEGAPGRGPRRVEHERHHLFAGDPGGQAEVGGAALWGTAPNGRGGRTSPPERPLTLGRPAFYGEPPHSSLNIWEAAMARKMLDCREFPSESGCTLTLIGEEAEVLRAGMAHAVDVHGHADGEELRAGLRAALREPAEAAT</sequence>
<evidence type="ECO:0000313" key="3">
    <source>
        <dbReference type="Proteomes" id="UP001428817"/>
    </source>
</evidence>
<dbReference type="EMBL" id="BAABJP010000004">
    <property type="protein sequence ID" value="GAA5148706.1"/>
    <property type="molecule type" value="Genomic_DNA"/>
</dbReference>
<comment type="caution">
    <text evidence="2">The sequence shown here is derived from an EMBL/GenBank/DDBJ whole genome shotgun (WGS) entry which is preliminary data.</text>
</comment>
<protein>
    <recommendedName>
        <fullName evidence="4">DUF1059 domain-containing protein</fullName>
    </recommendedName>
</protein>
<name>A0ABP9PLR7_9PSEU</name>
<dbReference type="InterPro" id="IPR009409">
    <property type="entry name" value="DUF1059"/>
</dbReference>
<dbReference type="Proteomes" id="UP001428817">
    <property type="component" value="Unassembled WGS sequence"/>
</dbReference>
<organism evidence="2 3">
    <name type="scientific">Pseudonocardia eucalypti</name>
    <dbReference type="NCBI Taxonomy" id="648755"/>
    <lineage>
        <taxon>Bacteria</taxon>
        <taxon>Bacillati</taxon>
        <taxon>Actinomycetota</taxon>
        <taxon>Actinomycetes</taxon>
        <taxon>Pseudonocardiales</taxon>
        <taxon>Pseudonocardiaceae</taxon>
        <taxon>Pseudonocardia</taxon>
    </lineage>
</organism>
<gene>
    <name evidence="2" type="ORF">GCM10023321_11420</name>
</gene>
<dbReference type="Pfam" id="PF06348">
    <property type="entry name" value="DUF1059"/>
    <property type="match status" value="1"/>
</dbReference>
<evidence type="ECO:0000313" key="2">
    <source>
        <dbReference type="EMBL" id="GAA5148706.1"/>
    </source>
</evidence>
<feature type="region of interest" description="Disordered" evidence="1">
    <location>
        <begin position="39"/>
        <end position="64"/>
    </location>
</feature>
<proteinExistence type="predicted"/>
<keyword evidence="3" id="KW-1185">Reference proteome</keyword>
<evidence type="ECO:0000256" key="1">
    <source>
        <dbReference type="SAM" id="MobiDB-lite"/>
    </source>
</evidence>
<reference evidence="3" key="1">
    <citation type="journal article" date="2019" name="Int. J. Syst. Evol. Microbiol.">
        <title>The Global Catalogue of Microorganisms (GCM) 10K type strain sequencing project: providing services to taxonomists for standard genome sequencing and annotation.</title>
        <authorList>
            <consortium name="The Broad Institute Genomics Platform"/>
            <consortium name="The Broad Institute Genome Sequencing Center for Infectious Disease"/>
            <person name="Wu L."/>
            <person name="Ma J."/>
        </authorList>
    </citation>
    <scope>NUCLEOTIDE SEQUENCE [LARGE SCALE GENOMIC DNA]</scope>
    <source>
        <strain evidence="3">JCM 18303</strain>
    </source>
</reference>